<evidence type="ECO:0000256" key="1">
    <source>
        <dbReference type="SAM" id="MobiDB-lite"/>
    </source>
</evidence>
<sequence>MKLKKIETGRKIGRAEMWKITHKRKNDTYVNDEAMDIGAPDVGSDAPSSNQNIRSSGGMVELGNLNLLQKTFMLTTPFVSRSGGGQSTGAKPPRRLSVPVKASPSPNPKFIGNITPISETRKIKYGNGQGPQSRSQTPTSDSSKTPD</sequence>
<comment type="caution">
    <text evidence="2">The sequence shown here is derived from an EMBL/GenBank/DDBJ whole genome shotgun (WGS) entry which is preliminary data.</text>
</comment>
<feature type="region of interest" description="Disordered" evidence="1">
    <location>
        <begin position="78"/>
        <end position="147"/>
    </location>
</feature>
<dbReference type="AlphaFoldDB" id="A0AAN9NDB6"/>
<protein>
    <submittedName>
        <fullName evidence="2">Uncharacterized protein</fullName>
    </submittedName>
</protein>
<keyword evidence="3" id="KW-1185">Reference proteome</keyword>
<dbReference type="EMBL" id="JAYMYR010000004">
    <property type="protein sequence ID" value="KAK7368383.1"/>
    <property type="molecule type" value="Genomic_DNA"/>
</dbReference>
<organism evidence="2 3">
    <name type="scientific">Phaseolus coccineus</name>
    <name type="common">Scarlet runner bean</name>
    <name type="synonym">Phaseolus multiflorus</name>
    <dbReference type="NCBI Taxonomy" id="3886"/>
    <lineage>
        <taxon>Eukaryota</taxon>
        <taxon>Viridiplantae</taxon>
        <taxon>Streptophyta</taxon>
        <taxon>Embryophyta</taxon>
        <taxon>Tracheophyta</taxon>
        <taxon>Spermatophyta</taxon>
        <taxon>Magnoliopsida</taxon>
        <taxon>eudicotyledons</taxon>
        <taxon>Gunneridae</taxon>
        <taxon>Pentapetalae</taxon>
        <taxon>rosids</taxon>
        <taxon>fabids</taxon>
        <taxon>Fabales</taxon>
        <taxon>Fabaceae</taxon>
        <taxon>Papilionoideae</taxon>
        <taxon>50 kb inversion clade</taxon>
        <taxon>NPAAA clade</taxon>
        <taxon>indigoferoid/millettioid clade</taxon>
        <taxon>Phaseoleae</taxon>
        <taxon>Phaseolus</taxon>
    </lineage>
</organism>
<reference evidence="2 3" key="1">
    <citation type="submission" date="2024-01" db="EMBL/GenBank/DDBJ databases">
        <title>The genomes of 5 underutilized Papilionoideae crops provide insights into root nodulation and disease resistanc.</title>
        <authorList>
            <person name="Jiang F."/>
        </authorList>
    </citation>
    <scope>NUCLEOTIDE SEQUENCE [LARGE SCALE GENOMIC DNA]</scope>
    <source>
        <strain evidence="2">JINMINGXINNONG_FW02</strain>
        <tissue evidence="2">Leaves</tissue>
    </source>
</reference>
<feature type="compositionally biased region" description="Polar residues" evidence="1">
    <location>
        <begin position="46"/>
        <end position="55"/>
    </location>
</feature>
<gene>
    <name evidence="2" type="ORF">VNO80_10408</name>
</gene>
<name>A0AAN9NDB6_PHACN</name>
<feature type="compositionally biased region" description="Polar residues" evidence="1">
    <location>
        <begin position="130"/>
        <end position="147"/>
    </location>
</feature>
<evidence type="ECO:0000313" key="2">
    <source>
        <dbReference type="EMBL" id="KAK7368383.1"/>
    </source>
</evidence>
<proteinExistence type="predicted"/>
<evidence type="ECO:0000313" key="3">
    <source>
        <dbReference type="Proteomes" id="UP001374584"/>
    </source>
</evidence>
<dbReference type="Proteomes" id="UP001374584">
    <property type="component" value="Unassembled WGS sequence"/>
</dbReference>
<feature type="region of interest" description="Disordered" evidence="1">
    <location>
        <begin position="36"/>
        <end position="57"/>
    </location>
</feature>
<accession>A0AAN9NDB6</accession>